<keyword evidence="3" id="KW-0479">Metal-binding</keyword>
<reference evidence="7" key="1">
    <citation type="submission" date="2020-05" db="EMBL/GenBank/DDBJ databases">
        <authorList>
            <person name="Chiriac C."/>
            <person name="Salcher M."/>
            <person name="Ghai R."/>
            <person name="Kavagutti S V."/>
        </authorList>
    </citation>
    <scope>NUCLEOTIDE SEQUENCE</scope>
</reference>
<evidence type="ECO:0000259" key="6">
    <source>
        <dbReference type="Pfam" id="PF01975"/>
    </source>
</evidence>
<dbReference type="AlphaFoldDB" id="A0A6J6X0Y1"/>
<keyword evidence="5" id="KW-0378">Hydrolase</keyword>
<keyword evidence="4" id="KW-0547">Nucleotide-binding</keyword>
<evidence type="ECO:0000256" key="5">
    <source>
        <dbReference type="ARBA" id="ARBA00022801"/>
    </source>
</evidence>
<evidence type="ECO:0000313" key="7">
    <source>
        <dbReference type="EMBL" id="CAB4791040.1"/>
    </source>
</evidence>
<dbReference type="GO" id="GO:0008254">
    <property type="term" value="F:3'-nucleotidase activity"/>
    <property type="evidence" value="ECO:0007669"/>
    <property type="project" value="TreeGrafter"/>
</dbReference>
<dbReference type="Gene3D" id="3.40.1210.10">
    <property type="entry name" value="Survival protein SurE-like phosphatase/nucleotidase"/>
    <property type="match status" value="1"/>
</dbReference>
<dbReference type="PANTHER" id="PTHR30457">
    <property type="entry name" value="5'-NUCLEOTIDASE SURE"/>
    <property type="match status" value="1"/>
</dbReference>
<organism evidence="7">
    <name type="scientific">freshwater metagenome</name>
    <dbReference type="NCBI Taxonomy" id="449393"/>
    <lineage>
        <taxon>unclassified sequences</taxon>
        <taxon>metagenomes</taxon>
        <taxon>ecological metagenomes</taxon>
    </lineage>
</organism>
<comment type="similarity">
    <text evidence="1">Belongs to the SurE nucleotidase family.</text>
</comment>
<name>A0A6J6X0Y1_9ZZZZ</name>
<dbReference type="SUPFAM" id="SSF64167">
    <property type="entry name" value="SurE-like"/>
    <property type="match status" value="1"/>
</dbReference>
<sequence length="274" mass="28865">MRILLTNDDGIDSVGLHVLARAMRKHGEVVVAAPDREFSGAGAALGALHLIQPEVHRCTIDGIDEAWSVTGPPALCVMFSRLGAFGAPFDLVVAGINPGANVGRSVYHSGTIGAALTARNGGISGVAVSQAVTGFGVEGQGWDEMLIGQKWHSAAAVADAFVEGLVAHMPSEPVVVNINVPNVEVDMIKGWRHGRIGMEPPRKMSGATLEPKAGYDGTFHVRMAWGDAVALPVDSDGGIVEADEVSISYITRLEDGRRDDLVGAEQTMQRLLRS</sequence>
<proteinExistence type="inferred from homology"/>
<dbReference type="InterPro" id="IPR036523">
    <property type="entry name" value="SurE-like_sf"/>
</dbReference>
<dbReference type="InterPro" id="IPR030048">
    <property type="entry name" value="SurE"/>
</dbReference>
<gene>
    <name evidence="7" type="ORF">UFOPK2992_00436</name>
</gene>
<accession>A0A6J6X0Y1</accession>
<dbReference type="GO" id="GO:0004309">
    <property type="term" value="F:exopolyphosphatase activity"/>
    <property type="evidence" value="ECO:0007669"/>
    <property type="project" value="TreeGrafter"/>
</dbReference>
<keyword evidence="2" id="KW-0963">Cytoplasm</keyword>
<dbReference type="PANTHER" id="PTHR30457:SF12">
    <property type="entry name" value="5'_3'-NUCLEOTIDASE SURE"/>
    <property type="match status" value="1"/>
</dbReference>
<protein>
    <submittedName>
        <fullName evidence="7">Unannotated protein</fullName>
    </submittedName>
</protein>
<dbReference type="EMBL" id="CAFAAI010000052">
    <property type="protein sequence ID" value="CAB4791040.1"/>
    <property type="molecule type" value="Genomic_DNA"/>
</dbReference>
<dbReference type="GO" id="GO:0008253">
    <property type="term" value="F:5'-nucleotidase activity"/>
    <property type="evidence" value="ECO:0007669"/>
    <property type="project" value="TreeGrafter"/>
</dbReference>
<dbReference type="GO" id="GO:0000166">
    <property type="term" value="F:nucleotide binding"/>
    <property type="evidence" value="ECO:0007669"/>
    <property type="project" value="UniProtKB-KW"/>
</dbReference>
<evidence type="ECO:0000256" key="4">
    <source>
        <dbReference type="ARBA" id="ARBA00022741"/>
    </source>
</evidence>
<feature type="domain" description="Survival protein SurE-like phosphatase/nucleotidase" evidence="6">
    <location>
        <begin position="3"/>
        <end position="198"/>
    </location>
</feature>
<evidence type="ECO:0000256" key="1">
    <source>
        <dbReference type="ARBA" id="ARBA00011062"/>
    </source>
</evidence>
<evidence type="ECO:0000256" key="3">
    <source>
        <dbReference type="ARBA" id="ARBA00022723"/>
    </source>
</evidence>
<dbReference type="GO" id="GO:0046872">
    <property type="term" value="F:metal ion binding"/>
    <property type="evidence" value="ECO:0007669"/>
    <property type="project" value="UniProtKB-KW"/>
</dbReference>
<evidence type="ECO:0000256" key="2">
    <source>
        <dbReference type="ARBA" id="ARBA00022490"/>
    </source>
</evidence>
<dbReference type="Pfam" id="PF01975">
    <property type="entry name" value="SurE"/>
    <property type="match status" value="1"/>
</dbReference>
<dbReference type="InterPro" id="IPR002828">
    <property type="entry name" value="SurE-like_Pase/nucleotidase"/>
</dbReference>